<dbReference type="Pfam" id="PF00535">
    <property type="entry name" value="Glycos_transf_2"/>
    <property type="match status" value="1"/>
</dbReference>
<evidence type="ECO:0000313" key="2">
    <source>
        <dbReference type="EMBL" id="OBQ40723.1"/>
    </source>
</evidence>
<dbReference type="Gene3D" id="3.90.550.10">
    <property type="entry name" value="Spore Coat Polysaccharide Biosynthesis Protein SpsA, Chain A"/>
    <property type="match status" value="1"/>
</dbReference>
<organism evidence="2 3">
    <name type="scientific">Aphanizomenon flos-aquae WA102</name>
    <dbReference type="NCBI Taxonomy" id="1710896"/>
    <lineage>
        <taxon>Bacteria</taxon>
        <taxon>Bacillati</taxon>
        <taxon>Cyanobacteriota</taxon>
        <taxon>Cyanophyceae</taxon>
        <taxon>Nostocales</taxon>
        <taxon>Aphanizomenonaceae</taxon>
        <taxon>Aphanizomenon</taxon>
    </lineage>
</organism>
<dbReference type="InterPro" id="IPR001173">
    <property type="entry name" value="Glyco_trans_2-like"/>
</dbReference>
<dbReference type="Proteomes" id="UP000092093">
    <property type="component" value="Unassembled WGS sequence"/>
</dbReference>
<reference evidence="2 3" key="1">
    <citation type="submission" date="2015-09" db="EMBL/GenBank/DDBJ databases">
        <title>Aphanizomenon flos-aquae WA102.</title>
        <authorList>
            <person name="Driscoll C."/>
        </authorList>
    </citation>
    <scope>NUCLEOTIDE SEQUENCE [LARGE SCALE GENOMIC DNA]</scope>
    <source>
        <strain evidence="2">WA102</strain>
    </source>
</reference>
<name>A0A1B7WUA4_APHFL</name>
<comment type="caution">
    <text evidence="2">The sequence shown here is derived from an EMBL/GenBank/DDBJ whole genome shotgun (WGS) entry which is preliminary data.</text>
</comment>
<evidence type="ECO:0000313" key="3">
    <source>
        <dbReference type="Proteomes" id="UP000092093"/>
    </source>
</evidence>
<dbReference type="CDD" id="cd00761">
    <property type="entry name" value="Glyco_tranf_GTA_type"/>
    <property type="match status" value="1"/>
</dbReference>
<dbReference type="EMBL" id="LJOW01000169">
    <property type="protein sequence ID" value="OBQ40723.1"/>
    <property type="molecule type" value="Genomic_DNA"/>
</dbReference>
<dbReference type="SUPFAM" id="SSF53448">
    <property type="entry name" value="Nucleotide-diphospho-sugar transferases"/>
    <property type="match status" value="1"/>
</dbReference>
<feature type="domain" description="Glycosyltransferase 2-like" evidence="1">
    <location>
        <begin position="4"/>
        <end position="104"/>
    </location>
</feature>
<accession>A0A1B7WUA4</accession>
<sequence>MNIVAITAYNRPKLLYSCLKNLSRSHKVEEWEIWISVDPSDVTNEIVSIIESFANQNLKVNFVVNDSRLGVRKNPYKLLQWCFGNKASLVLYLEDDVLISSDCLDFSEAISEIPNFSNNYLCANLLTTTCNSHSVLCPPIEDYSKLANILVENKFFSSLGIILNKYQFINYFEPNWFNYPLKLRNFQGAETDGWDLAINDYLLSNQKLFVLQSMIPRISHHGIHGTHADYNFHQLAYSHVKIYEPCHNYLKTNNYLSFIQIIRRKDIKTLEELFPPYIKSYINMIHQFTDLQISSIEVENNMINDIKQIQSWNNKISKDNNNIDSELSELTLLRKRLTDMELKLNKKSIRIAEKVASILNRLIGRNQ</sequence>
<protein>
    <recommendedName>
        <fullName evidence="1">Glycosyltransferase 2-like domain-containing protein</fullName>
    </recommendedName>
</protein>
<gene>
    <name evidence="2" type="ORF">AN484_22140</name>
</gene>
<evidence type="ECO:0000259" key="1">
    <source>
        <dbReference type="Pfam" id="PF00535"/>
    </source>
</evidence>
<dbReference type="InterPro" id="IPR029044">
    <property type="entry name" value="Nucleotide-diphossugar_trans"/>
</dbReference>
<proteinExistence type="predicted"/>
<dbReference type="AlphaFoldDB" id="A0A1B7WUA4"/>